<proteinExistence type="inferred from homology"/>
<evidence type="ECO:0000256" key="10">
    <source>
        <dbReference type="HAMAP-Rule" id="MF_00278"/>
    </source>
</evidence>
<comment type="catalytic activity">
    <reaction evidence="8 10">
        <text>5-[(5-phospho-1-deoxy-D-ribulos-1-ylimino)methylamino]-1-(5-phospho-beta-D-ribosyl)imidazole-4-carboxamide + L-glutamine = D-erythro-1-(imidazol-4-yl)glycerol 3-phosphate + 5-amino-1-(5-phospho-beta-D-ribosyl)imidazole-4-carboxamide + L-glutamate + H(+)</text>
        <dbReference type="Rhea" id="RHEA:24793"/>
        <dbReference type="ChEBI" id="CHEBI:15378"/>
        <dbReference type="ChEBI" id="CHEBI:29985"/>
        <dbReference type="ChEBI" id="CHEBI:58278"/>
        <dbReference type="ChEBI" id="CHEBI:58359"/>
        <dbReference type="ChEBI" id="CHEBI:58475"/>
        <dbReference type="ChEBI" id="CHEBI:58525"/>
        <dbReference type="EC" id="4.3.2.10"/>
    </reaction>
</comment>
<evidence type="ECO:0000256" key="4">
    <source>
        <dbReference type="ARBA" id="ARBA00022801"/>
    </source>
</evidence>
<comment type="catalytic activity">
    <reaction evidence="9 10">
        <text>L-glutamine + H2O = L-glutamate + NH4(+)</text>
        <dbReference type="Rhea" id="RHEA:15889"/>
        <dbReference type="ChEBI" id="CHEBI:15377"/>
        <dbReference type="ChEBI" id="CHEBI:28938"/>
        <dbReference type="ChEBI" id="CHEBI:29985"/>
        <dbReference type="ChEBI" id="CHEBI:58359"/>
        <dbReference type="EC" id="3.5.1.2"/>
    </reaction>
</comment>
<evidence type="ECO:0000256" key="8">
    <source>
        <dbReference type="ARBA" id="ARBA00047838"/>
    </source>
</evidence>
<evidence type="ECO:0000256" key="3">
    <source>
        <dbReference type="ARBA" id="ARBA00022605"/>
    </source>
</evidence>
<dbReference type="EMBL" id="JBHUMZ010000046">
    <property type="protein sequence ID" value="MFD2639781.1"/>
    <property type="molecule type" value="Genomic_DNA"/>
</dbReference>
<dbReference type="NCBIfam" id="TIGR01855">
    <property type="entry name" value="IMP_synth_hisH"/>
    <property type="match status" value="1"/>
</dbReference>
<dbReference type="Proteomes" id="UP001597452">
    <property type="component" value="Unassembled WGS sequence"/>
</dbReference>
<dbReference type="PANTHER" id="PTHR42701">
    <property type="entry name" value="IMIDAZOLE GLYCEROL PHOSPHATE SYNTHASE SUBUNIT HISH"/>
    <property type="match status" value="1"/>
</dbReference>
<name>A0ABW5QCP0_9BACI</name>
<evidence type="ECO:0000259" key="11">
    <source>
        <dbReference type="Pfam" id="PF00117"/>
    </source>
</evidence>
<dbReference type="EC" id="3.5.1.2" evidence="10"/>
<sequence length="211" mass="23916">MIAIIDYGAGNLKNVKHALDLLELDSYITDNPDDLVEAKGMILPGVGAFGHAMNELREKGFDHKIVEEVALGKPLLGICLGMQLLFDRSYEHGEHTGLGLIPGEIVEFKPDLKVPHMGWNELEIANHYRKHPMTRSIQDRDYVYFVHSFFAKPKEAKDILFSTDYGQMFTSAVMREQIIGMQFHPEKSSKVGMQLLKNFGEMVTREYISSN</sequence>
<dbReference type="PANTHER" id="PTHR42701:SF1">
    <property type="entry name" value="IMIDAZOLE GLYCEROL PHOSPHATE SYNTHASE SUBUNIT HISH"/>
    <property type="match status" value="1"/>
</dbReference>
<feature type="active site" description="Nucleophile" evidence="10">
    <location>
        <position position="79"/>
    </location>
</feature>
<keyword evidence="10" id="KW-0963">Cytoplasm</keyword>
<feature type="active site" evidence="10">
    <location>
        <position position="184"/>
    </location>
</feature>
<feature type="domain" description="Glutamine amidotransferase" evidence="11">
    <location>
        <begin position="4"/>
        <end position="199"/>
    </location>
</feature>
<keyword evidence="5 10" id="KW-0315">Glutamine amidotransferase</keyword>
<dbReference type="PIRSF" id="PIRSF000495">
    <property type="entry name" value="Amidotransf_hisH"/>
    <property type="match status" value="1"/>
</dbReference>
<evidence type="ECO:0000313" key="13">
    <source>
        <dbReference type="Proteomes" id="UP001597452"/>
    </source>
</evidence>
<dbReference type="RefSeq" id="WP_377329787.1">
    <property type="nucleotide sequence ID" value="NZ_JBHUMZ010000046.1"/>
</dbReference>
<dbReference type="Gene3D" id="3.40.50.880">
    <property type="match status" value="1"/>
</dbReference>
<dbReference type="InterPro" id="IPR029062">
    <property type="entry name" value="Class_I_gatase-like"/>
</dbReference>
<comment type="pathway">
    <text evidence="1 10">Amino-acid biosynthesis; L-histidine biosynthesis; L-histidine from 5-phospho-alpha-D-ribose 1-diphosphate: step 5/9.</text>
</comment>
<accession>A0ABW5QCP0</accession>
<dbReference type="CDD" id="cd01748">
    <property type="entry name" value="GATase1_IGP_Synthase"/>
    <property type="match status" value="1"/>
</dbReference>
<dbReference type="GO" id="GO:0016829">
    <property type="term" value="F:lyase activity"/>
    <property type="evidence" value="ECO:0007669"/>
    <property type="project" value="UniProtKB-KW"/>
</dbReference>
<organism evidence="12 13">
    <name type="scientific">Piscibacillus salipiscarius</name>
    <dbReference type="NCBI Taxonomy" id="299480"/>
    <lineage>
        <taxon>Bacteria</taxon>
        <taxon>Bacillati</taxon>
        <taxon>Bacillota</taxon>
        <taxon>Bacilli</taxon>
        <taxon>Bacillales</taxon>
        <taxon>Bacillaceae</taxon>
        <taxon>Piscibacillus</taxon>
    </lineage>
</organism>
<evidence type="ECO:0000256" key="7">
    <source>
        <dbReference type="ARBA" id="ARBA00023239"/>
    </source>
</evidence>
<protein>
    <recommendedName>
        <fullName evidence="10">Imidazole glycerol phosphate synthase subunit HisH</fullName>
        <ecNumber evidence="10">4.3.2.10</ecNumber>
    </recommendedName>
    <alternativeName>
        <fullName evidence="10">IGP synthase glutaminase subunit</fullName>
        <ecNumber evidence="10">3.5.1.2</ecNumber>
    </alternativeName>
    <alternativeName>
        <fullName evidence="10">IGP synthase subunit HisH</fullName>
    </alternativeName>
    <alternativeName>
        <fullName evidence="10">ImGP synthase subunit HisH</fullName>
        <shortName evidence="10">IGPS subunit HisH</shortName>
    </alternativeName>
</protein>
<comment type="subcellular location">
    <subcellularLocation>
        <location evidence="10">Cytoplasm</location>
    </subcellularLocation>
</comment>
<keyword evidence="4 10" id="KW-0378">Hydrolase</keyword>
<dbReference type="InterPro" id="IPR017926">
    <property type="entry name" value="GATASE"/>
</dbReference>
<comment type="subunit">
    <text evidence="2 10">Heterodimer of HisH and HisF.</text>
</comment>
<gene>
    <name evidence="10 12" type="primary">hisH</name>
    <name evidence="12" type="ORF">ACFSW4_13010</name>
</gene>
<feature type="active site" evidence="10">
    <location>
        <position position="186"/>
    </location>
</feature>
<dbReference type="EC" id="4.3.2.10" evidence="10"/>
<evidence type="ECO:0000256" key="6">
    <source>
        <dbReference type="ARBA" id="ARBA00023102"/>
    </source>
</evidence>
<evidence type="ECO:0000256" key="2">
    <source>
        <dbReference type="ARBA" id="ARBA00011152"/>
    </source>
</evidence>
<dbReference type="HAMAP" id="MF_00278">
    <property type="entry name" value="HisH"/>
    <property type="match status" value="1"/>
</dbReference>
<keyword evidence="7 10" id="KW-0456">Lyase</keyword>
<keyword evidence="6 10" id="KW-0368">Histidine biosynthesis</keyword>
<keyword evidence="13" id="KW-1185">Reference proteome</keyword>
<reference evidence="13" key="1">
    <citation type="journal article" date="2019" name="Int. J. Syst. Evol. Microbiol.">
        <title>The Global Catalogue of Microorganisms (GCM) 10K type strain sequencing project: providing services to taxonomists for standard genome sequencing and annotation.</title>
        <authorList>
            <consortium name="The Broad Institute Genomics Platform"/>
            <consortium name="The Broad Institute Genome Sequencing Center for Infectious Disease"/>
            <person name="Wu L."/>
            <person name="Ma J."/>
        </authorList>
    </citation>
    <scope>NUCLEOTIDE SEQUENCE [LARGE SCALE GENOMIC DNA]</scope>
    <source>
        <strain evidence="13">TISTR 1571</strain>
    </source>
</reference>
<evidence type="ECO:0000256" key="9">
    <source>
        <dbReference type="ARBA" id="ARBA00049534"/>
    </source>
</evidence>
<dbReference type="Pfam" id="PF00117">
    <property type="entry name" value="GATase"/>
    <property type="match status" value="1"/>
</dbReference>
<evidence type="ECO:0000256" key="1">
    <source>
        <dbReference type="ARBA" id="ARBA00005091"/>
    </source>
</evidence>
<evidence type="ECO:0000313" key="12">
    <source>
        <dbReference type="EMBL" id="MFD2639781.1"/>
    </source>
</evidence>
<dbReference type="InterPro" id="IPR010139">
    <property type="entry name" value="Imidazole-glycPsynth_HisH"/>
</dbReference>
<comment type="caution">
    <text evidence="12">The sequence shown here is derived from an EMBL/GenBank/DDBJ whole genome shotgun (WGS) entry which is preliminary data.</text>
</comment>
<evidence type="ECO:0000256" key="5">
    <source>
        <dbReference type="ARBA" id="ARBA00022962"/>
    </source>
</evidence>
<dbReference type="PROSITE" id="PS51273">
    <property type="entry name" value="GATASE_TYPE_1"/>
    <property type="match status" value="1"/>
</dbReference>
<keyword evidence="3 10" id="KW-0028">Amino-acid biosynthesis</keyword>
<comment type="function">
    <text evidence="10">IGPS catalyzes the conversion of PRFAR and glutamine to IGP, AICAR and glutamate. The HisH subunit catalyzes the hydrolysis of glutamine to glutamate and ammonia as part of the synthesis of IGP and AICAR. The resulting ammonia molecule is channeled to the active site of HisF.</text>
</comment>
<dbReference type="SUPFAM" id="SSF52317">
    <property type="entry name" value="Class I glutamine amidotransferase-like"/>
    <property type="match status" value="1"/>
</dbReference>